<dbReference type="SUPFAM" id="SSF54292">
    <property type="entry name" value="2Fe-2S ferredoxin-like"/>
    <property type="match status" value="1"/>
</dbReference>
<dbReference type="CDD" id="cd00207">
    <property type="entry name" value="fer2"/>
    <property type="match status" value="1"/>
</dbReference>
<dbReference type="EMBL" id="BAABDM010000005">
    <property type="protein sequence ID" value="GAA4100189.1"/>
    <property type="molecule type" value="Genomic_DNA"/>
</dbReference>
<keyword evidence="3" id="KW-0479">Metal-binding</keyword>
<dbReference type="PROSITE" id="PS51085">
    <property type="entry name" value="2FE2S_FER_2"/>
    <property type="match status" value="1"/>
</dbReference>
<evidence type="ECO:0000256" key="3">
    <source>
        <dbReference type="ARBA" id="ARBA00022723"/>
    </source>
</evidence>
<evidence type="ECO:0000256" key="6">
    <source>
        <dbReference type="ARBA" id="ARBA00034078"/>
    </source>
</evidence>
<comment type="cofactor">
    <cofactor evidence="6">
        <name>[2Fe-2S] cluster</name>
        <dbReference type="ChEBI" id="CHEBI:190135"/>
    </cofactor>
</comment>
<evidence type="ECO:0000256" key="4">
    <source>
        <dbReference type="ARBA" id="ARBA00023004"/>
    </source>
</evidence>
<evidence type="ECO:0000256" key="5">
    <source>
        <dbReference type="ARBA" id="ARBA00023014"/>
    </source>
</evidence>
<evidence type="ECO:0000256" key="2">
    <source>
        <dbReference type="ARBA" id="ARBA00022714"/>
    </source>
</evidence>
<comment type="caution">
    <text evidence="8">The sequence shown here is derived from an EMBL/GenBank/DDBJ whole genome shotgun (WGS) entry which is preliminary data.</text>
</comment>
<gene>
    <name evidence="8" type="ORF">GCM10022414_27040</name>
</gene>
<evidence type="ECO:0000313" key="9">
    <source>
        <dbReference type="Proteomes" id="UP001500392"/>
    </source>
</evidence>
<accession>A0ABP7WZ56</accession>
<keyword evidence="5" id="KW-0411">Iron-sulfur</keyword>
<name>A0ABP7WZ56_9GAMM</name>
<dbReference type="Pfam" id="PF00111">
    <property type="entry name" value="Fer2"/>
    <property type="match status" value="1"/>
</dbReference>
<dbReference type="PANTHER" id="PTHR23426:SF65">
    <property type="entry name" value="FERREDOXIN-2, MITOCHONDRIAL"/>
    <property type="match status" value="1"/>
</dbReference>
<keyword evidence="9" id="KW-1185">Reference proteome</keyword>
<organism evidence="8 9">
    <name type="scientific">Zhongshania borealis</name>
    <dbReference type="NCBI Taxonomy" id="889488"/>
    <lineage>
        <taxon>Bacteria</taxon>
        <taxon>Pseudomonadati</taxon>
        <taxon>Pseudomonadota</taxon>
        <taxon>Gammaproteobacteria</taxon>
        <taxon>Cellvibrionales</taxon>
        <taxon>Spongiibacteraceae</taxon>
        <taxon>Zhongshania</taxon>
    </lineage>
</organism>
<dbReference type="Proteomes" id="UP001500392">
    <property type="component" value="Unassembled WGS sequence"/>
</dbReference>
<dbReference type="InterPro" id="IPR012675">
    <property type="entry name" value="Beta-grasp_dom_sf"/>
</dbReference>
<protein>
    <submittedName>
        <fullName evidence="8">2Fe-2S iron-sulfur cluster-binding protein</fullName>
    </submittedName>
</protein>
<keyword evidence="2" id="KW-0001">2Fe-2S</keyword>
<reference evidence="9" key="1">
    <citation type="journal article" date="2019" name="Int. J. Syst. Evol. Microbiol.">
        <title>The Global Catalogue of Microorganisms (GCM) 10K type strain sequencing project: providing services to taxonomists for standard genome sequencing and annotation.</title>
        <authorList>
            <consortium name="The Broad Institute Genomics Platform"/>
            <consortium name="The Broad Institute Genome Sequencing Center for Infectious Disease"/>
            <person name="Wu L."/>
            <person name="Ma J."/>
        </authorList>
    </citation>
    <scope>NUCLEOTIDE SEQUENCE [LARGE SCALE GENOMIC DNA]</scope>
    <source>
        <strain evidence="9">JCM 17304</strain>
    </source>
</reference>
<evidence type="ECO:0000313" key="8">
    <source>
        <dbReference type="EMBL" id="GAA4100189.1"/>
    </source>
</evidence>
<dbReference type="RefSeq" id="WP_344936909.1">
    <property type="nucleotide sequence ID" value="NZ_BAABDM010000005.1"/>
</dbReference>
<dbReference type="Gene3D" id="3.10.20.30">
    <property type="match status" value="1"/>
</dbReference>
<dbReference type="PANTHER" id="PTHR23426">
    <property type="entry name" value="FERREDOXIN/ADRENODOXIN"/>
    <property type="match status" value="1"/>
</dbReference>
<comment type="similarity">
    <text evidence="1">Belongs to the adrenodoxin/putidaredoxin family.</text>
</comment>
<proteinExistence type="inferred from homology"/>
<evidence type="ECO:0000259" key="7">
    <source>
        <dbReference type="PROSITE" id="PS51085"/>
    </source>
</evidence>
<dbReference type="InterPro" id="IPR001055">
    <property type="entry name" value="Adrenodoxin-like"/>
</dbReference>
<dbReference type="InterPro" id="IPR001041">
    <property type="entry name" value="2Fe-2S_ferredoxin-type"/>
</dbReference>
<sequence>MIDLTFVEHNGERHSVSAQQGTNLMQVAIDNAIPGIDADCGGSCACGTCHVRVAQEWLSKVGSPGESEALMLEMTPENDESSRLACQITIEPEMSGMIVEIPEFQM</sequence>
<dbReference type="PRINTS" id="PR00355">
    <property type="entry name" value="ADRENODOXIN"/>
</dbReference>
<evidence type="ECO:0000256" key="1">
    <source>
        <dbReference type="ARBA" id="ARBA00010914"/>
    </source>
</evidence>
<dbReference type="InterPro" id="IPR036010">
    <property type="entry name" value="2Fe-2S_ferredoxin-like_sf"/>
</dbReference>
<keyword evidence="4" id="KW-0408">Iron</keyword>
<feature type="domain" description="2Fe-2S ferredoxin-type" evidence="7">
    <location>
        <begin position="2"/>
        <end position="105"/>
    </location>
</feature>